<keyword evidence="1" id="KW-1185">Reference proteome</keyword>
<dbReference type="AlphaFoldDB" id="A0A0R3RPG3"/>
<evidence type="ECO:0000313" key="2">
    <source>
        <dbReference type="WBParaSite" id="EEL_0000339701-mRNA-1"/>
    </source>
</evidence>
<reference evidence="2" key="1">
    <citation type="submission" date="2017-02" db="UniProtKB">
        <authorList>
            <consortium name="WormBaseParasite"/>
        </authorList>
    </citation>
    <scope>IDENTIFICATION</scope>
</reference>
<organism evidence="1 2">
    <name type="scientific">Elaeophora elaphi</name>
    <dbReference type="NCBI Taxonomy" id="1147741"/>
    <lineage>
        <taxon>Eukaryota</taxon>
        <taxon>Metazoa</taxon>
        <taxon>Ecdysozoa</taxon>
        <taxon>Nematoda</taxon>
        <taxon>Chromadorea</taxon>
        <taxon>Rhabditida</taxon>
        <taxon>Spirurina</taxon>
        <taxon>Spiruromorpha</taxon>
        <taxon>Filarioidea</taxon>
        <taxon>Onchocercidae</taxon>
        <taxon>Elaeophora</taxon>
    </lineage>
</organism>
<proteinExistence type="predicted"/>
<protein>
    <submittedName>
        <fullName evidence="2">PB1 domain-containing protein</fullName>
    </submittedName>
</protein>
<accession>A0A0R3RPG3</accession>
<dbReference type="Proteomes" id="UP000050640">
    <property type="component" value="Unplaced"/>
</dbReference>
<evidence type="ECO:0000313" key="1">
    <source>
        <dbReference type="Proteomes" id="UP000050640"/>
    </source>
</evidence>
<sequence>MSLSRFGMTVENLPSNEFIVKVRRGRMDRPVYMKRRAVMIFNPDQKDITLSYDNCCTILKAKYISQVPWSPPRGYTLRFMSDTRNEEEMILEFEDHEKLIEAYSILKSKYLGRSQFVFSSELHGGRGLYTTAEENLVEESANPETPSLVVESRRNRVKDQVSAESICINFVKLPVTLMLG</sequence>
<name>A0A0R3RPG3_9BILA</name>
<dbReference type="WBParaSite" id="EEL_0000339701-mRNA-1">
    <property type="protein sequence ID" value="EEL_0000339701-mRNA-1"/>
    <property type="gene ID" value="EEL_0000339701"/>
</dbReference>